<keyword evidence="1" id="KW-0472">Membrane</keyword>
<reference evidence="2" key="1">
    <citation type="journal article" date="2019" name="Philos. Trans. R. Soc. Lond., B, Biol. Sci.">
        <title>Targeted metagenomic recovery of four divergent viruses reveals shared and distinctive characteristics of giant viruses of marine eukaryotes.</title>
        <authorList>
            <person name="Needham D.M."/>
            <person name="Poirier C."/>
            <person name="Hehenberger E."/>
            <person name="Jimenez V."/>
            <person name="Swalwell J.E."/>
            <person name="Santoro A.E."/>
            <person name="Worden A.Z."/>
        </authorList>
    </citation>
    <scope>NUCLEOTIDE SEQUENCE</scope>
    <source>
        <strain evidence="2">OPacV-662</strain>
    </source>
</reference>
<feature type="transmembrane region" description="Helical" evidence="1">
    <location>
        <begin position="12"/>
        <end position="30"/>
    </location>
</feature>
<feature type="transmembrane region" description="Helical" evidence="1">
    <location>
        <begin position="119"/>
        <end position="143"/>
    </location>
</feature>
<proteinExistence type="predicted"/>
<organism evidence="2">
    <name type="scientific">Megaviridae environmental sample</name>
    <dbReference type="NCBI Taxonomy" id="1737588"/>
    <lineage>
        <taxon>Viruses</taxon>
        <taxon>Varidnaviria</taxon>
        <taxon>Bamfordvirae</taxon>
        <taxon>Nucleocytoviricota</taxon>
        <taxon>Megaviricetes</taxon>
        <taxon>Imitervirales</taxon>
        <taxon>Mimiviridae</taxon>
        <taxon>environmental samples</taxon>
    </lineage>
</organism>
<evidence type="ECO:0000313" key="2">
    <source>
        <dbReference type="EMBL" id="QFG74048.1"/>
    </source>
</evidence>
<protein>
    <submittedName>
        <fullName evidence="2">Uncharacterized protein</fullName>
    </submittedName>
</protein>
<sequence length="193" mass="22860">MSDYPIVCKDVKCTMYSIFIVLCSVIYALIEIEVEGKKGWAEDLPTPNIGSSKKSLTIYHLYFFLFMLLVMNSVFFMGVKFRMKEFIFIFSMLLMFFAVEDISWFILNPYYTLKNLDKAWWHHTWQCIPLIYIILPIISFFLATKVGYRDTILNCFFTIGVSIIVLLIISPLYHSFYKKTHPEYYDIYKIDAN</sequence>
<accession>A0A5J6VJU0</accession>
<keyword evidence="1" id="KW-1133">Transmembrane helix</keyword>
<dbReference type="EMBL" id="MN448276">
    <property type="protein sequence ID" value="QFG74048.1"/>
    <property type="molecule type" value="Genomic_DNA"/>
</dbReference>
<feature type="transmembrane region" description="Helical" evidence="1">
    <location>
        <begin position="86"/>
        <end position="107"/>
    </location>
</feature>
<feature type="transmembrane region" description="Helical" evidence="1">
    <location>
        <begin position="59"/>
        <end position="79"/>
    </location>
</feature>
<feature type="transmembrane region" description="Helical" evidence="1">
    <location>
        <begin position="155"/>
        <end position="173"/>
    </location>
</feature>
<name>A0A5J6VJU0_9VIRU</name>
<evidence type="ECO:0000256" key="1">
    <source>
        <dbReference type="SAM" id="Phobius"/>
    </source>
</evidence>
<keyword evidence="1" id="KW-0812">Transmembrane</keyword>